<dbReference type="Gene3D" id="1.10.287.470">
    <property type="entry name" value="Helix hairpin bin"/>
    <property type="match status" value="1"/>
</dbReference>
<dbReference type="OrthoDB" id="7929252at2"/>
<proteinExistence type="predicted"/>
<name>A0A178Y0G6_9HYPH</name>
<sequence length="409" mass="44576">MLEFLICSLLTIFPDFLFRRYAQGKRIGREINLYSMWFELRYGITACVILTVSLITLIFYFHPSTKNVTAAFRTVTILPESTGRVAEVFVGINEKVAAGAPIFRLDDTEQRAALETARRRVAEIDAEKTVATTELAAADGLIAQAEGAYQQALDELETQVELNRLNPNVVARREIERRQVAVDARKGAVAAAVSNKQTLETKIGSLLPAQRASAEAALAQAQVELDKTVVRAGTGGMVQQFALRPGDIVNPMIRSAGILVPDDRRIGLVAGFGQIEAQVMKPGMIAEATCVGKPFTIIPLVVTEVQDVIAAGQVRPTDQLADVQQMARSGTLTTILEPLFEGELSGVPPGSNCIANAYTSNHDELHSPDISTWRWFFLHMVDAVALVHAMILRLHALLLPVQTLVLTGH</sequence>
<evidence type="ECO:0000256" key="1">
    <source>
        <dbReference type="SAM" id="Phobius"/>
    </source>
</evidence>
<dbReference type="Proteomes" id="UP000094025">
    <property type="component" value="Unassembled WGS sequence"/>
</dbReference>
<dbReference type="InterPro" id="IPR050393">
    <property type="entry name" value="MFP_Efflux_Pump"/>
</dbReference>
<keyword evidence="1" id="KW-0812">Transmembrane</keyword>
<keyword evidence="1" id="KW-1133">Transmembrane helix</keyword>
<evidence type="ECO:0000313" key="2">
    <source>
        <dbReference type="EMBL" id="OAP40971.1"/>
    </source>
</evidence>
<protein>
    <submittedName>
        <fullName evidence="2">Secretion protein HlyD</fullName>
    </submittedName>
</protein>
<dbReference type="EMBL" id="LPUX01000053">
    <property type="protein sequence ID" value="OAP40971.1"/>
    <property type="molecule type" value="Genomic_DNA"/>
</dbReference>
<organism evidence="2 3">
    <name type="scientific">Sinorhizobium glycinis</name>
    <dbReference type="NCBI Taxonomy" id="1472378"/>
    <lineage>
        <taxon>Bacteria</taxon>
        <taxon>Pseudomonadati</taxon>
        <taxon>Pseudomonadota</taxon>
        <taxon>Alphaproteobacteria</taxon>
        <taxon>Hyphomicrobiales</taxon>
        <taxon>Rhizobiaceae</taxon>
        <taxon>Sinorhizobium/Ensifer group</taxon>
        <taxon>Sinorhizobium</taxon>
    </lineage>
</organism>
<dbReference type="PANTHER" id="PTHR30367:SF12">
    <property type="entry name" value="P-HYDROXYBENZOIC ACID EFFLUX PUMP SUBUNIT AAEA"/>
    <property type="match status" value="1"/>
</dbReference>
<keyword evidence="3" id="KW-1185">Reference proteome</keyword>
<dbReference type="Gene3D" id="2.40.50.100">
    <property type="match status" value="1"/>
</dbReference>
<dbReference type="AlphaFoldDB" id="A0A178Y0G6"/>
<comment type="caution">
    <text evidence="2">The sequence shown here is derived from an EMBL/GenBank/DDBJ whole genome shotgun (WGS) entry which is preliminary data.</text>
</comment>
<gene>
    <name evidence="2" type="ORF">AU381_03535</name>
</gene>
<dbReference type="PANTHER" id="PTHR30367">
    <property type="entry name" value="P-HYDROXYBENZOIC ACID EFFLUX PUMP SUBUNIT AAEA-RELATED"/>
    <property type="match status" value="1"/>
</dbReference>
<keyword evidence="1" id="KW-0472">Membrane</keyword>
<dbReference type="STRING" id="1472378.AU381_03535"/>
<feature type="transmembrane region" description="Helical" evidence="1">
    <location>
        <begin position="40"/>
        <end position="61"/>
    </location>
</feature>
<evidence type="ECO:0000313" key="3">
    <source>
        <dbReference type="Proteomes" id="UP000094025"/>
    </source>
</evidence>
<accession>A0A178Y0G6</accession>
<reference evidence="2 3" key="1">
    <citation type="journal article" date="2016" name="Int. J. Syst. Evol. Microbiol.">
        <title>Ensifer glycinis sp. nov., an novel rhizobial species associated with Glycine spp.</title>
        <authorList>
            <person name="Yan H."/>
            <person name="Yan J."/>
            <person name="Sui X.H."/>
            <person name="Wang E.T."/>
            <person name="Chen W.X."/>
            <person name="Zhang X.X."/>
            <person name="Chen W.F."/>
        </authorList>
    </citation>
    <scope>NUCLEOTIDE SEQUENCE [LARGE SCALE GENOMIC DNA]</scope>
    <source>
        <strain evidence="2 3">CCBAU 23380</strain>
    </source>
</reference>
<feature type="transmembrane region" description="Helical" evidence="1">
    <location>
        <begin position="375"/>
        <end position="396"/>
    </location>
</feature>
<dbReference type="RefSeq" id="WP_064241274.1">
    <property type="nucleotide sequence ID" value="NZ_LPUX01000053.1"/>
</dbReference>